<accession>S9SCZ8</accession>
<comment type="similarity">
    <text evidence="1">Belongs to the LysR transcriptional regulatory family.</text>
</comment>
<keyword evidence="7" id="KW-1185">Reference proteome</keyword>
<dbReference type="AlphaFoldDB" id="S9SCZ8"/>
<dbReference type="Gene3D" id="1.10.10.10">
    <property type="entry name" value="Winged helix-like DNA-binding domain superfamily/Winged helix DNA-binding domain"/>
    <property type="match status" value="1"/>
</dbReference>
<organism evidence="6 7">
    <name type="scientific">Salipiger mucosus DSM 16094</name>
    <dbReference type="NCBI Taxonomy" id="1123237"/>
    <lineage>
        <taxon>Bacteria</taxon>
        <taxon>Pseudomonadati</taxon>
        <taxon>Pseudomonadota</taxon>
        <taxon>Alphaproteobacteria</taxon>
        <taxon>Rhodobacterales</taxon>
        <taxon>Roseobacteraceae</taxon>
        <taxon>Salipiger</taxon>
    </lineage>
</organism>
<dbReference type="OrthoDB" id="9787460at2"/>
<dbReference type="InterPro" id="IPR036390">
    <property type="entry name" value="WH_DNA-bd_sf"/>
</dbReference>
<proteinExistence type="inferred from homology"/>
<dbReference type="InterPro" id="IPR000847">
    <property type="entry name" value="LysR_HTH_N"/>
</dbReference>
<dbReference type="InterPro" id="IPR050176">
    <property type="entry name" value="LTTR"/>
</dbReference>
<dbReference type="Pfam" id="PF03466">
    <property type="entry name" value="LysR_substrate"/>
    <property type="match status" value="1"/>
</dbReference>
<gene>
    <name evidence="6" type="ORF">Salmuc_01864</name>
</gene>
<dbReference type="PANTHER" id="PTHR30579:SF3">
    <property type="entry name" value="TRANSCRIPTIONAL REGULATORY PROTEIN"/>
    <property type="match status" value="1"/>
</dbReference>
<keyword evidence="2" id="KW-0805">Transcription regulation</keyword>
<dbReference type="GO" id="GO:0003700">
    <property type="term" value="F:DNA-binding transcription factor activity"/>
    <property type="evidence" value="ECO:0007669"/>
    <property type="project" value="InterPro"/>
</dbReference>
<protein>
    <submittedName>
        <fullName evidence="6">Transcriptional regulator, LysR family</fullName>
    </submittedName>
</protein>
<dbReference type="STRING" id="1123237.Salmuc_01864"/>
<evidence type="ECO:0000256" key="2">
    <source>
        <dbReference type="ARBA" id="ARBA00023015"/>
    </source>
</evidence>
<dbReference type="PANTHER" id="PTHR30579">
    <property type="entry name" value="TRANSCRIPTIONAL REGULATOR"/>
    <property type="match status" value="1"/>
</dbReference>
<dbReference type="Gene3D" id="3.40.190.290">
    <property type="match status" value="1"/>
</dbReference>
<dbReference type="PROSITE" id="PS50931">
    <property type="entry name" value="HTH_LYSR"/>
    <property type="match status" value="1"/>
</dbReference>
<comment type="caution">
    <text evidence="6">The sequence shown here is derived from an EMBL/GenBank/DDBJ whole genome shotgun (WGS) entry which is preliminary data.</text>
</comment>
<dbReference type="InterPro" id="IPR036388">
    <property type="entry name" value="WH-like_DNA-bd_sf"/>
</dbReference>
<dbReference type="HOGENOM" id="CLU_039613_2_1_5"/>
<dbReference type="eggNOG" id="COG0583">
    <property type="taxonomic scope" value="Bacteria"/>
</dbReference>
<dbReference type="RefSeq" id="WP_020038283.1">
    <property type="nucleotide sequence ID" value="NZ_KE557274.1"/>
</dbReference>
<name>S9SCZ8_9RHOB</name>
<reference evidence="7" key="1">
    <citation type="journal article" date="2014" name="Stand. Genomic Sci.">
        <title>Genome sequence of the exopolysaccharide-producing Salipiger mucosus type strain (DSM 16094(T)), a moderately halophilic member of the Roseobacter clade.</title>
        <authorList>
            <person name="Riedel T."/>
            <person name="Spring S."/>
            <person name="Fiebig A."/>
            <person name="Petersen J."/>
            <person name="Kyrpides N.C."/>
            <person name="Goker M."/>
            <person name="Klenk H.P."/>
        </authorList>
    </citation>
    <scope>NUCLEOTIDE SEQUENCE [LARGE SCALE GENOMIC DNA]</scope>
    <source>
        <strain evidence="7">DSM 16094</strain>
    </source>
</reference>
<dbReference type="SUPFAM" id="SSF53850">
    <property type="entry name" value="Periplasmic binding protein-like II"/>
    <property type="match status" value="1"/>
</dbReference>
<keyword evidence="3" id="KW-0238">DNA-binding</keyword>
<dbReference type="Proteomes" id="UP000015347">
    <property type="component" value="Unassembled WGS sequence"/>
</dbReference>
<feature type="domain" description="HTH lysR-type" evidence="5">
    <location>
        <begin position="13"/>
        <end position="63"/>
    </location>
</feature>
<dbReference type="EMBL" id="APVH01000013">
    <property type="protein sequence ID" value="EPX84089.1"/>
    <property type="molecule type" value="Genomic_DNA"/>
</dbReference>
<evidence type="ECO:0000256" key="3">
    <source>
        <dbReference type="ARBA" id="ARBA00023125"/>
    </source>
</evidence>
<dbReference type="SUPFAM" id="SSF46785">
    <property type="entry name" value="Winged helix' DNA-binding domain"/>
    <property type="match status" value="1"/>
</dbReference>
<keyword evidence="4" id="KW-0804">Transcription</keyword>
<evidence type="ECO:0000256" key="1">
    <source>
        <dbReference type="ARBA" id="ARBA00009437"/>
    </source>
</evidence>
<evidence type="ECO:0000256" key="4">
    <source>
        <dbReference type="ARBA" id="ARBA00023163"/>
    </source>
</evidence>
<evidence type="ECO:0000313" key="6">
    <source>
        <dbReference type="EMBL" id="EPX84089.1"/>
    </source>
</evidence>
<evidence type="ECO:0000259" key="5">
    <source>
        <dbReference type="PROSITE" id="PS50931"/>
    </source>
</evidence>
<dbReference type="Pfam" id="PF00126">
    <property type="entry name" value="HTH_1"/>
    <property type="match status" value="1"/>
</dbReference>
<sequence>MERQGIIWDDVPVFLAVARSGSLSGAASALSIGLATVSRRIERLEACLGRPLFLRHHTGYRLTEDGAALVERAEEMEAAARAFGSGLPEEPEVSGTVRLATAENLATALILPALPRLRRAHPRLTLEIATDIATVNLHRRDADIALRMTKPDRGHVSVQRVGTLGYGLYGAQSYMKGRVGGSEIDLERDEFIAWAEGYGHLPAAQWIERALRGRAPAVVTTSLAAQVTGCAAGLGLAVLPHLLAQPRQLVCLDADLGIDQPIWLVTQTDLVFSRRVQAVANFLRELVSEQRDALGVARTSRTDA</sequence>
<evidence type="ECO:0000313" key="7">
    <source>
        <dbReference type="Proteomes" id="UP000015347"/>
    </source>
</evidence>
<dbReference type="InterPro" id="IPR005119">
    <property type="entry name" value="LysR_subst-bd"/>
</dbReference>
<dbReference type="GO" id="GO:0003677">
    <property type="term" value="F:DNA binding"/>
    <property type="evidence" value="ECO:0007669"/>
    <property type="project" value="UniProtKB-KW"/>
</dbReference>